<proteinExistence type="predicted"/>
<dbReference type="InterPro" id="IPR000868">
    <property type="entry name" value="Isochorismatase-like_dom"/>
</dbReference>
<keyword evidence="1 3" id="KW-0378">Hydrolase</keyword>
<dbReference type="EMBL" id="CP133772">
    <property type="protein sequence ID" value="WYY00537.1"/>
    <property type="molecule type" value="Genomic_DNA"/>
</dbReference>
<dbReference type="AlphaFoldDB" id="A0AAX4NGB5"/>
<evidence type="ECO:0000313" key="3">
    <source>
        <dbReference type="EMBL" id="WYY00537.1"/>
    </source>
</evidence>
<dbReference type="KEGG" id="omr:OXIME_001114"/>
<dbReference type="RefSeq" id="WP_393970872.1">
    <property type="nucleotide sequence ID" value="NZ_CP133772.1"/>
</dbReference>
<dbReference type="Gene3D" id="3.40.50.850">
    <property type="entry name" value="Isochorismatase-like"/>
    <property type="match status" value="1"/>
</dbReference>
<feature type="domain" description="Isochorismatase-like" evidence="2">
    <location>
        <begin position="13"/>
        <end position="180"/>
    </location>
</feature>
<dbReference type="CDD" id="cd00431">
    <property type="entry name" value="cysteine_hydrolases"/>
    <property type="match status" value="1"/>
</dbReference>
<evidence type="ECO:0000259" key="2">
    <source>
        <dbReference type="Pfam" id="PF00857"/>
    </source>
</evidence>
<organism evidence="3 4">
    <name type="scientific">Oxyplasma meridianum</name>
    <dbReference type="NCBI Taxonomy" id="3073602"/>
    <lineage>
        <taxon>Archaea</taxon>
        <taxon>Methanobacteriati</taxon>
        <taxon>Thermoplasmatota</taxon>
        <taxon>Thermoplasmata</taxon>
        <taxon>Thermoplasmatales</taxon>
        <taxon>Thermoplasmataceae</taxon>
        <taxon>Oxyplasma</taxon>
    </lineage>
</organism>
<protein>
    <submittedName>
        <fullName evidence="3">Cysteine hydrolase</fullName>
    </submittedName>
</protein>
<gene>
    <name evidence="3" type="ORF">OXIME_001114</name>
</gene>
<keyword evidence="4" id="KW-1185">Reference proteome</keyword>
<accession>A0AAX4NGB5</accession>
<dbReference type="GeneID" id="95967851"/>
<dbReference type="Proteomes" id="UP001451606">
    <property type="component" value="Chromosome"/>
</dbReference>
<sequence>MEKMWNGGSGIKSAWIVVDLVNDFVSGKFGSQRSVQVAERTGEVIGKLEGSVDIVFTMDTHIRNDPEFRVWGEHCLQGTESSELHKSVSKYGGQRIRKRHFDSFYESDLDGYLRAKGVRNLFISGISSDICVLHTAAGAYFRYYGINIISDLCASIDESSHDTALEFMRKYYGARIIKAEEFEKEIAKWQV</sequence>
<dbReference type="GO" id="GO:0016787">
    <property type="term" value="F:hydrolase activity"/>
    <property type="evidence" value="ECO:0007669"/>
    <property type="project" value="UniProtKB-KW"/>
</dbReference>
<evidence type="ECO:0000256" key="1">
    <source>
        <dbReference type="ARBA" id="ARBA00022801"/>
    </source>
</evidence>
<name>A0AAX4NGB5_9ARCH</name>
<reference evidence="3 4" key="1">
    <citation type="submission" date="2023-09" db="EMBL/GenBank/DDBJ databases">
        <authorList>
            <person name="Golyshina O.V."/>
            <person name="Lunev E.A."/>
            <person name="Bargiela R."/>
            <person name="Gaines M.C."/>
            <person name="Daum B."/>
            <person name="Bale N.J."/>
            <person name="Koenen M."/>
            <person name="Sinninghe Damst J.S."/>
            <person name="Yakimov M."/>
            <person name="Golyshin P.N."/>
        </authorList>
    </citation>
    <scope>NUCLEOTIDE SEQUENCE [LARGE SCALE GENOMIC DNA]</scope>
    <source>
        <strain evidence="3 4">M1</strain>
    </source>
</reference>
<dbReference type="SUPFAM" id="SSF52499">
    <property type="entry name" value="Isochorismatase-like hydrolases"/>
    <property type="match status" value="1"/>
</dbReference>
<dbReference type="InterPro" id="IPR050272">
    <property type="entry name" value="Isochorismatase-like_hydrls"/>
</dbReference>
<dbReference type="PANTHER" id="PTHR43540:SF6">
    <property type="entry name" value="ISOCHORISMATASE-LIKE DOMAIN-CONTAINING PROTEIN"/>
    <property type="match status" value="1"/>
</dbReference>
<evidence type="ECO:0000313" key="4">
    <source>
        <dbReference type="Proteomes" id="UP001451606"/>
    </source>
</evidence>
<dbReference type="Pfam" id="PF00857">
    <property type="entry name" value="Isochorismatase"/>
    <property type="match status" value="1"/>
</dbReference>
<dbReference type="PANTHER" id="PTHR43540">
    <property type="entry name" value="PEROXYUREIDOACRYLATE/UREIDOACRYLATE AMIDOHYDROLASE-RELATED"/>
    <property type="match status" value="1"/>
</dbReference>
<dbReference type="InterPro" id="IPR036380">
    <property type="entry name" value="Isochorismatase-like_sf"/>
</dbReference>